<dbReference type="InterPro" id="IPR036390">
    <property type="entry name" value="WH_DNA-bd_sf"/>
</dbReference>
<evidence type="ECO:0000256" key="2">
    <source>
        <dbReference type="SAM" id="MobiDB-lite"/>
    </source>
</evidence>
<evidence type="ECO:0000256" key="1">
    <source>
        <dbReference type="ARBA" id="ARBA00038283"/>
    </source>
</evidence>
<dbReference type="GO" id="GO:0003887">
    <property type="term" value="F:DNA-directed DNA polymerase activity"/>
    <property type="evidence" value="ECO:0007669"/>
    <property type="project" value="InterPro"/>
</dbReference>
<dbReference type="Pfam" id="PF21205">
    <property type="entry name" value="Rep3_C"/>
    <property type="match status" value="1"/>
</dbReference>
<feature type="compositionally biased region" description="Low complexity" evidence="2">
    <location>
        <begin position="1"/>
        <end position="16"/>
    </location>
</feature>
<protein>
    <submittedName>
        <fullName evidence="4">Replication initiation protein</fullName>
    </submittedName>
</protein>
<dbReference type="Proteomes" id="UP000622890">
    <property type="component" value="Unassembled WGS sequence"/>
</dbReference>
<feature type="domain" description="Initiator Rep protein WH1" evidence="3">
    <location>
        <begin position="70"/>
        <end position="214"/>
    </location>
</feature>
<dbReference type="GO" id="GO:0006270">
    <property type="term" value="P:DNA replication initiation"/>
    <property type="evidence" value="ECO:0007669"/>
    <property type="project" value="InterPro"/>
</dbReference>
<feature type="region of interest" description="Disordered" evidence="2">
    <location>
        <begin position="1"/>
        <end position="50"/>
    </location>
</feature>
<dbReference type="InterPro" id="IPR036388">
    <property type="entry name" value="WH-like_DNA-bd_sf"/>
</dbReference>
<accession>A0A934T213</accession>
<evidence type="ECO:0000313" key="4">
    <source>
        <dbReference type="EMBL" id="MBK4737777.1"/>
    </source>
</evidence>
<name>A0A934T213_9BURK</name>
<gene>
    <name evidence="4" type="ORF">JJB74_24415</name>
</gene>
<dbReference type="InterPro" id="IPR000525">
    <property type="entry name" value="Initiator_Rep_WH1"/>
</dbReference>
<organism evidence="4 5">
    <name type="scientific">Noviherbaspirillum pedocola</name>
    <dbReference type="NCBI Taxonomy" id="2801341"/>
    <lineage>
        <taxon>Bacteria</taxon>
        <taxon>Pseudomonadati</taxon>
        <taxon>Pseudomonadota</taxon>
        <taxon>Betaproteobacteria</taxon>
        <taxon>Burkholderiales</taxon>
        <taxon>Oxalobacteraceae</taxon>
        <taxon>Noviherbaspirillum</taxon>
    </lineage>
</organism>
<dbReference type="Pfam" id="PF01051">
    <property type="entry name" value="Rep3_N"/>
    <property type="match status" value="1"/>
</dbReference>
<comment type="similarity">
    <text evidence="1">Belongs to the initiator RepB protein family.</text>
</comment>
<dbReference type="Gene3D" id="1.10.10.10">
    <property type="entry name" value="Winged helix-like DNA-binding domain superfamily/Winged helix DNA-binding domain"/>
    <property type="match status" value="2"/>
</dbReference>
<sequence length="485" mass="54809">MNNTKPAPTASTTPSSHQSVDDADESAIASAGEIEIRPTRKKRKGVDKPTAVQEFRKANDSIGLRVMEGKFSLLSRKIYNIFINKAQELGVPGREMPPGNPGGADYFWIRMREIVKSTEFDSNNYDLIKETAQELLDIKVVAETDKMWTSERLLSGAKIYNTKGLKSQGGEVWIGFAFPPEVMQMVLNPNTYTKFSLRFQTALRGNGSLGLYEIARRYATSPSHLTYRDTWERWYQAITGTPISEALPEYKYFKRDTLKKAIAEINSVTDIKVELIEYAKGRKVMDLQFRVDLAAQSPLDLAAPPPIDPVLIERIIRFGISKEDARDLYLSYDERTILDHIELTEERMNNKRLLPIDSPAAYFKTALKAGYAKAKHVAKPAKPNQNTAQQAATATPQKLSVRERFVLARSEQAMRLFNELPPGEQQDVYAVFADQAERSLKTHIKKQGFESGMVRSAFSEWFAEKSWGPVTDSQIIEYLDSGRVF</sequence>
<dbReference type="EMBL" id="JAEPBG010000014">
    <property type="protein sequence ID" value="MBK4737777.1"/>
    <property type="molecule type" value="Genomic_DNA"/>
</dbReference>
<reference evidence="4" key="1">
    <citation type="submission" date="2021-01" db="EMBL/GenBank/DDBJ databases">
        <title>Genome sequence of strain Noviherbaspirillum sp. DKR-6.</title>
        <authorList>
            <person name="Chaudhary D.K."/>
        </authorList>
    </citation>
    <scope>NUCLEOTIDE SEQUENCE</scope>
    <source>
        <strain evidence="4">DKR-6</strain>
    </source>
</reference>
<evidence type="ECO:0000313" key="5">
    <source>
        <dbReference type="Proteomes" id="UP000622890"/>
    </source>
</evidence>
<comment type="caution">
    <text evidence="4">The sequence shown here is derived from an EMBL/GenBank/DDBJ whole genome shotgun (WGS) entry which is preliminary data.</text>
</comment>
<evidence type="ECO:0000259" key="3">
    <source>
        <dbReference type="Pfam" id="PF01051"/>
    </source>
</evidence>
<dbReference type="RefSeq" id="WP_200596350.1">
    <property type="nucleotide sequence ID" value="NZ_JAEPBG010000014.1"/>
</dbReference>
<dbReference type="AlphaFoldDB" id="A0A934T213"/>
<dbReference type="SUPFAM" id="SSF46785">
    <property type="entry name" value="Winged helix' DNA-binding domain"/>
    <property type="match status" value="1"/>
</dbReference>
<proteinExistence type="inferred from homology"/>
<keyword evidence="5" id="KW-1185">Reference proteome</keyword>